<gene>
    <name evidence="2" type="ORF">BP00DRAFT_493883</name>
</gene>
<accession>A0A2V5JD25</accession>
<feature type="region of interest" description="Disordered" evidence="1">
    <location>
        <begin position="17"/>
        <end position="51"/>
    </location>
</feature>
<evidence type="ECO:0000313" key="2">
    <source>
        <dbReference type="EMBL" id="PYI33466.1"/>
    </source>
</evidence>
<evidence type="ECO:0000313" key="3">
    <source>
        <dbReference type="Proteomes" id="UP000248817"/>
    </source>
</evidence>
<dbReference type="EMBL" id="KZ825484">
    <property type="protein sequence ID" value="PYI33466.1"/>
    <property type="molecule type" value="Genomic_DNA"/>
</dbReference>
<name>A0A2V5JD25_9EURO</name>
<organism evidence="2 3">
    <name type="scientific">Aspergillus indologenus CBS 114.80</name>
    <dbReference type="NCBI Taxonomy" id="1450541"/>
    <lineage>
        <taxon>Eukaryota</taxon>
        <taxon>Fungi</taxon>
        <taxon>Dikarya</taxon>
        <taxon>Ascomycota</taxon>
        <taxon>Pezizomycotina</taxon>
        <taxon>Eurotiomycetes</taxon>
        <taxon>Eurotiomycetidae</taxon>
        <taxon>Eurotiales</taxon>
        <taxon>Aspergillaceae</taxon>
        <taxon>Aspergillus</taxon>
        <taxon>Aspergillus subgen. Circumdati</taxon>
    </lineage>
</organism>
<feature type="compositionally biased region" description="Basic residues" evidence="1">
    <location>
        <begin position="34"/>
        <end position="47"/>
    </location>
</feature>
<evidence type="ECO:0000256" key="1">
    <source>
        <dbReference type="SAM" id="MobiDB-lite"/>
    </source>
</evidence>
<keyword evidence="3" id="KW-1185">Reference proteome</keyword>
<dbReference type="Proteomes" id="UP000248817">
    <property type="component" value="Unassembled WGS sequence"/>
</dbReference>
<protein>
    <submittedName>
        <fullName evidence="2">Uncharacterized protein</fullName>
    </submittedName>
</protein>
<proteinExistence type="predicted"/>
<dbReference type="AlphaFoldDB" id="A0A2V5JD25"/>
<reference evidence="2 3" key="1">
    <citation type="submission" date="2018-02" db="EMBL/GenBank/DDBJ databases">
        <title>The genomes of Aspergillus section Nigri reveals drivers in fungal speciation.</title>
        <authorList>
            <consortium name="DOE Joint Genome Institute"/>
            <person name="Vesth T.C."/>
            <person name="Nybo J."/>
            <person name="Theobald S."/>
            <person name="Brandl J."/>
            <person name="Frisvad J.C."/>
            <person name="Nielsen K.F."/>
            <person name="Lyhne E.K."/>
            <person name="Kogle M.E."/>
            <person name="Kuo A."/>
            <person name="Riley R."/>
            <person name="Clum A."/>
            <person name="Nolan M."/>
            <person name="Lipzen A."/>
            <person name="Salamov A."/>
            <person name="Henrissat B."/>
            <person name="Wiebenga A."/>
            <person name="De vries R.P."/>
            <person name="Grigoriev I.V."/>
            <person name="Mortensen U.H."/>
            <person name="Andersen M.R."/>
            <person name="Baker S.E."/>
        </authorList>
    </citation>
    <scope>NUCLEOTIDE SEQUENCE [LARGE SCALE GENOMIC DNA]</scope>
    <source>
        <strain evidence="2 3">CBS 114.80</strain>
    </source>
</reference>
<feature type="region of interest" description="Disordered" evidence="1">
    <location>
        <begin position="96"/>
        <end position="116"/>
    </location>
</feature>
<sequence length="246" mass="27351">MSLEMINVVQQPRRHENLERIDPLRARGQIRPGKQPRRRAQQRHRPPQQRVGGELLAGRAARPEWGGVGTEEVRVLCRIAHDLHDRMETGLLLAGAEEPVGAEPGASRSDKVPEDWGERRVGVDQVPEVGGGGEAQGAGEVSLVLWNGAGPVGAGGKDDEEKEVEKGNKKLLYTEVFRRGSSSPRKLSVLVRPEKVADERDIEDFFSGSIYQRNSQVFYLVTISWSTHFSIITERGWPSIFHLALL</sequence>